<dbReference type="AlphaFoldDB" id="A0A7J8SXU3"/>
<evidence type="ECO:0000313" key="1">
    <source>
        <dbReference type="EMBL" id="MBA0630356.1"/>
    </source>
</evidence>
<organism evidence="1 2">
    <name type="scientific">Gossypium davidsonii</name>
    <name type="common">Davidson's cotton</name>
    <name type="synonym">Gossypium klotzschianum subsp. davidsonii</name>
    <dbReference type="NCBI Taxonomy" id="34287"/>
    <lineage>
        <taxon>Eukaryota</taxon>
        <taxon>Viridiplantae</taxon>
        <taxon>Streptophyta</taxon>
        <taxon>Embryophyta</taxon>
        <taxon>Tracheophyta</taxon>
        <taxon>Spermatophyta</taxon>
        <taxon>Magnoliopsida</taxon>
        <taxon>eudicotyledons</taxon>
        <taxon>Gunneridae</taxon>
        <taxon>Pentapetalae</taxon>
        <taxon>rosids</taxon>
        <taxon>malvids</taxon>
        <taxon>Malvales</taxon>
        <taxon>Malvaceae</taxon>
        <taxon>Malvoideae</taxon>
        <taxon>Gossypium</taxon>
    </lineage>
</organism>
<comment type="caution">
    <text evidence="1">The sequence shown here is derived from an EMBL/GenBank/DDBJ whole genome shotgun (WGS) entry which is preliminary data.</text>
</comment>
<name>A0A7J8SXU3_GOSDV</name>
<evidence type="ECO:0008006" key="3">
    <source>
        <dbReference type="Google" id="ProtNLM"/>
    </source>
</evidence>
<keyword evidence="2" id="KW-1185">Reference proteome</keyword>
<dbReference type="Proteomes" id="UP000593561">
    <property type="component" value="Unassembled WGS sequence"/>
</dbReference>
<dbReference type="EMBL" id="JABFAC010000012">
    <property type="protein sequence ID" value="MBA0630356.1"/>
    <property type="molecule type" value="Genomic_DNA"/>
</dbReference>
<accession>A0A7J8SXU3</accession>
<gene>
    <name evidence="1" type="ORF">Godav_002469</name>
</gene>
<reference evidence="1 2" key="1">
    <citation type="journal article" date="2019" name="Genome Biol. Evol.">
        <title>Insights into the evolution of the New World diploid cottons (Gossypium, subgenus Houzingenia) based on genome sequencing.</title>
        <authorList>
            <person name="Grover C.E."/>
            <person name="Arick M.A. 2nd"/>
            <person name="Thrash A."/>
            <person name="Conover J.L."/>
            <person name="Sanders W.S."/>
            <person name="Peterson D.G."/>
            <person name="Frelichowski J.E."/>
            <person name="Scheffler J.A."/>
            <person name="Scheffler B.E."/>
            <person name="Wendel J.F."/>
        </authorList>
    </citation>
    <scope>NUCLEOTIDE SEQUENCE [LARGE SCALE GENOMIC DNA]</scope>
    <source>
        <strain evidence="1">27</strain>
        <tissue evidence="1">Leaf</tissue>
    </source>
</reference>
<proteinExistence type="predicted"/>
<evidence type="ECO:0000313" key="2">
    <source>
        <dbReference type="Proteomes" id="UP000593561"/>
    </source>
</evidence>
<protein>
    <recommendedName>
        <fullName evidence="3">DUF4283 domain-containing protein</fullName>
    </recommendedName>
</protein>
<sequence>MEKDLEGLNIDDGEDEEAAVLLPIDTALQKATYEYCLVGCFLTSSVVHFSAMKTTMANLWHPLRGHSDKFCLARLNFKDEIMEFGWSISLKAVIRRAITARSVWLREEGDNAPKETN</sequence>